<dbReference type="Gene3D" id="3.60.110.10">
    <property type="entry name" value="Carbon-nitrogen hydrolase"/>
    <property type="match status" value="1"/>
</dbReference>
<name>A0A1A9R9S4_EIKCO</name>
<evidence type="ECO:0000256" key="2">
    <source>
        <dbReference type="ARBA" id="ARBA00022801"/>
    </source>
</evidence>
<dbReference type="PROSITE" id="PS50263">
    <property type="entry name" value="CN_HYDROLASE"/>
    <property type="match status" value="1"/>
</dbReference>
<keyword evidence="2" id="KW-0378">Hydrolase</keyword>
<keyword evidence="4" id="KW-0808">Transferase</keyword>
<dbReference type="CDD" id="cd07572">
    <property type="entry name" value="nit"/>
    <property type="match status" value="1"/>
</dbReference>
<evidence type="ECO:0000259" key="3">
    <source>
        <dbReference type="PROSITE" id="PS50263"/>
    </source>
</evidence>
<evidence type="ECO:0000313" key="5">
    <source>
        <dbReference type="Proteomes" id="UP000078003"/>
    </source>
</evidence>
<dbReference type="PROSITE" id="PS01227">
    <property type="entry name" value="UPF0012"/>
    <property type="match status" value="1"/>
</dbReference>
<organism evidence="4 5">
    <name type="scientific">Eikenella corrodens</name>
    <dbReference type="NCBI Taxonomy" id="539"/>
    <lineage>
        <taxon>Bacteria</taxon>
        <taxon>Pseudomonadati</taxon>
        <taxon>Pseudomonadota</taxon>
        <taxon>Betaproteobacteria</taxon>
        <taxon>Neisseriales</taxon>
        <taxon>Neisseriaceae</taxon>
        <taxon>Eikenella</taxon>
    </lineage>
</organism>
<protein>
    <submittedName>
        <fullName evidence="4">Acyltransferase</fullName>
    </submittedName>
</protein>
<dbReference type="InterPro" id="IPR036526">
    <property type="entry name" value="C-N_Hydrolase_sf"/>
</dbReference>
<gene>
    <name evidence="4" type="ORF">A7P85_08925</name>
</gene>
<dbReference type="AlphaFoldDB" id="A0A1A9R9S4"/>
<dbReference type="Pfam" id="PF00795">
    <property type="entry name" value="CN_hydrolase"/>
    <property type="match status" value="1"/>
</dbReference>
<keyword evidence="4" id="KW-0012">Acyltransferase</keyword>
<dbReference type="PANTHER" id="PTHR23088:SF27">
    <property type="entry name" value="DEAMINATED GLUTATHIONE AMIDASE"/>
    <property type="match status" value="1"/>
</dbReference>
<dbReference type="Proteomes" id="UP000078003">
    <property type="component" value="Unassembled WGS sequence"/>
</dbReference>
<dbReference type="GO" id="GO:0016811">
    <property type="term" value="F:hydrolase activity, acting on carbon-nitrogen (but not peptide) bonds, in linear amides"/>
    <property type="evidence" value="ECO:0007669"/>
    <property type="project" value="InterPro"/>
</dbReference>
<dbReference type="GO" id="GO:0016746">
    <property type="term" value="F:acyltransferase activity"/>
    <property type="evidence" value="ECO:0007669"/>
    <property type="project" value="UniProtKB-KW"/>
</dbReference>
<reference evidence="5" key="1">
    <citation type="submission" date="2016-05" db="EMBL/GenBank/DDBJ databases">
        <title>Draft genome of Corynebacterium afermentans subsp. afermentans LCDC 88199T.</title>
        <authorList>
            <person name="Bernier A.-M."/>
            <person name="Bernard K."/>
        </authorList>
    </citation>
    <scope>NUCLEOTIDE SEQUENCE [LARGE SCALE GENOMIC DNA]</scope>
    <source>
        <strain evidence="5">NML01-0328</strain>
    </source>
</reference>
<evidence type="ECO:0000256" key="1">
    <source>
        <dbReference type="ARBA" id="ARBA00010613"/>
    </source>
</evidence>
<dbReference type="InterPro" id="IPR003010">
    <property type="entry name" value="C-N_Hydrolase"/>
</dbReference>
<dbReference type="InterPro" id="IPR045254">
    <property type="entry name" value="Nit1/2_C-N_Hydrolase"/>
</dbReference>
<comment type="similarity">
    <text evidence="1">Belongs to the carbon-nitrogen hydrolase superfamily. NIT1/NIT2 family.</text>
</comment>
<comment type="caution">
    <text evidence="4">The sequence shown here is derived from an EMBL/GenBank/DDBJ whole genome shotgun (WGS) entry which is preliminary data.</text>
</comment>
<dbReference type="RefSeq" id="WP_064084913.1">
    <property type="nucleotide sequence ID" value="NZ_LXSF01000012.1"/>
</dbReference>
<dbReference type="SUPFAM" id="SSF56317">
    <property type="entry name" value="Carbon-nitrogen hydrolase"/>
    <property type="match status" value="1"/>
</dbReference>
<feature type="domain" description="CN hydrolase" evidence="3">
    <location>
        <begin position="4"/>
        <end position="250"/>
    </location>
</feature>
<dbReference type="InterPro" id="IPR001110">
    <property type="entry name" value="UPF0012_CS"/>
</dbReference>
<accession>A0A1A9R9S4</accession>
<dbReference type="EMBL" id="LXSF01000012">
    <property type="protein sequence ID" value="OAM15294.1"/>
    <property type="molecule type" value="Genomic_DNA"/>
</dbReference>
<dbReference type="PANTHER" id="PTHR23088">
    <property type="entry name" value="NITRILASE-RELATED"/>
    <property type="match status" value="1"/>
</dbReference>
<proteinExistence type="inferred from homology"/>
<evidence type="ECO:0000313" key="4">
    <source>
        <dbReference type="EMBL" id="OAM15294.1"/>
    </source>
</evidence>
<sequence>MQTIRAAAIQLVSHTDPAVNRRSVVQQVAAAAQAGADWVLLPEYWSLIGRHDTDKLAQAEQFGRGPLQIFMAELAARHRIVLFGGSIPLLANESGKIINSLLVYGRDGQCLSRYDKAHLFSYTGIGESYREADTIEAGNSIPPSAEIDGWRYGQGVCYDLRFPEIFRAQQPFDVLLLPAAFTYTTGKAHWQTLLQARAIENQCYVIAAAQGGLHDSGRRTYGHSMIIDPWGEILAERPEGEGWIMAELKPQRLHTVRNQLPALQHRRF</sequence>